<keyword evidence="2" id="KW-0472">Membrane</keyword>
<dbReference type="Proteomes" id="UP000757540">
    <property type="component" value="Unassembled WGS sequence"/>
</dbReference>
<dbReference type="EMBL" id="JABEZU010000005">
    <property type="protein sequence ID" value="NOV99109.1"/>
    <property type="molecule type" value="Genomic_DNA"/>
</dbReference>
<evidence type="ECO:0008006" key="5">
    <source>
        <dbReference type="Google" id="ProtNLM"/>
    </source>
</evidence>
<feature type="region of interest" description="Disordered" evidence="1">
    <location>
        <begin position="276"/>
        <end position="302"/>
    </location>
</feature>
<gene>
    <name evidence="3" type="ORF">HDG69_003711</name>
</gene>
<feature type="compositionally biased region" description="Basic residues" evidence="1">
    <location>
        <begin position="233"/>
        <end position="244"/>
    </location>
</feature>
<evidence type="ECO:0000313" key="4">
    <source>
        <dbReference type="Proteomes" id="UP000757540"/>
    </source>
</evidence>
<keyword evidence="2" id="KW-1133">Transmembrane helix</keyword>
<dbReference type="SUPFAM" id="SSF56112">
    <property type="entry name" value="Protein kinase-like (PK-like)"/>
    <property type="match status" value="1"/>
</dbReference>
<accession>A0ABX2A8L0</accession>
<comment type="caution">
    <text evidence="3">The sequence shown here is derived from an EMBL/GenBank/DDBJ whole genome shotgun (WGS) entry which is preliminary data.</text>
</comment>
<sequence>MPTDDVLTIPTDAAARTALLRRLKALAAVDHPCVEPVRAAVESPDGRLVVPREAGSGTALSVVLAVRDRCDAAEAAGVAVAVARGLAALHSAGVVHGPLEAGDVVVAPDGRPRLRPRLDAAVGHVSEADDVHALARLVDAVVADPDADATVALRAALAPALSGDAGVRPEAGTLAARVDDAVPPGPVRLPEPAVLAAAELGRAGGSRSAQRVPVARHRPARRAGQERATTGSRRGRGRGRRSARRTGFARSAIAAAAVLVTTVVVVVVAVHVGGPEQHRPTASARPPAVASVHPGATTAEDGAQAATVTEREDPAGAAAELTLRRVELLAGARPLEEVVLAGSPAEEEAGVRLEQVRASRVEVDGARVTVLESRVHSSDGQAAEVSVRYVVEQHEQTADGRTTVVPADGPLTATLHLAWTDEGWRVAEVA</sequence>
<feature type="region of interest" description="Disordered" evidence="1">
    <location>
        <begin position="201"/>
        <end position="246"/>
    </location>
</feature>
<feature type="transmembrane region" description="Helical" evidence="2">
    <location>
        <begin position="248"/>
        <end position="272"/>
    </location>
</feature>
<dbReference type="RefSeq" id="WP_171785284.1">
    <property type="nucleotide sequence ID" value="NZ_JABEZU010000005.1"/>
</dbReference>
<reference evidence="3 4" key="1">
    <citation type="submission" date="2020-05" db="EMBL/GenBank/DDBJ databases">
        <title>Genomic Encyclopedia of Type Strains, Phase III (KMG-III): the genomes of soil and plant-associated and newly described type strains.</title>
        <authorList>
            <person name="Whitman W."/>
        </authorList>
    </citation>
    <scope>NUCLEOTIDE SEQUENCE [LARGE SCALE GENOMIC DNA]</scope>
    <source>
        <strain evidence="3 4">KCTC 19046</strain>
    </source>
</reference>
<dbReference type="Gene3D" id="1.10.510.10">
    <property type="entry name" value="Transferase(Phosphotransferase) domain 1"/>
    <property type="match status" value="1"/>
</dbReference>
<dbReference type="InterPro" id="IPR011009">
    <property type="entry name" value="Kinase-like_dom_sf"/>
</dbReference>
<keyword evidence="2" id="KW-0812">Transmembrane</keyword>
<keyword evidence="4" id="KW-1185">Reference proteome</keyword>
<evidence type="ECO:0000313" key="3">
    <source>
        <dbReference type="EMBL" id="NOV99109.1"/>
    </source>
</evidence>
<protein>
    <recommendedName>
        <fullName evidence="5">Protein kinase domain-containing protein</fullName>
    </recommendedName>
</protein>
<name>A0ABX2A8L0_9MICO</name>
<organism evidence="3 4">
    <name type="scientific">Isoptericola halotolerans</name>
    <dbReference type="NCBI Taxonomy" id="300560"/>
    <lineage>
        <taxon>Bacteria</taxon>
        <taxon>Bacillati</taxon>
        <taxon>Actinomycetota</taxon>
        <taxon>Actinomycetes</taxon>
        <taxon>Micrococcales</taxon>
        <taxon>Promicromonosporaceae</taxon>
        <taxon>Isoptericola</taxon>
    </lineage>
</organism>
<proteinExistence type="predicted"/>
<evidence type="ECO:0000256" key="2">
    <source>
        <dbReference type="SAM" id="Phobius"/>
    </source>
</evidence>
<evidence type="ECO:0000256" key="1">
    <source>
        <dbReference type="SAM" id="MobiDB-lite"/>
    </source>
</evidence>